<evidence type="ECO:0000313" key="1">
    <source>
        <dbReference type="EMBL" id="JAE18250.1"/>
    </source>
</evidence>
<name>A0A0A9FZH1_ARUDO</name>
<sequence length="76" mass="9216">MPTQCIHRFIIMLQDSHFSFLVIRTIPYIYSFLLEPSCQSQFSVRVFSLRLSYYVSRLRWCWNGKCRHCINCSMTR</sequence>
<protein>
    <submittedName>
        <fullName evidence="1">Uncharacterized protein</fullName>
    </submittedName>
</protein>
<organism evidence="1">
    <name type="scientific">Arundo donax</name>
    <name type="common">Giant reed</name>
    <name type="synonym">Donax arundinaceus</name>
    <dbReference type="NCBI Taxonomy" id="35708"/>
    <lineage>
        <taxon>Eukaryota</taxon>
        <taxon>Viridiplantae</taxon>
        <taxon>Streptophyta</taxon>
        <taxon>Embryophyta</taxon>
        <taxon>Tracheophyta</taxon>
        <taxon>Spermatophyta</taxon>
        <taxon>Magnoliopsida</taxon>
        <taxon>Liliopsida</taxon>
        <taxon>Poales</taxon>
        <taxon>Poaceae</taxon>
        <taxon>PACMAD clade</taxon>
        <taxon>Arundinoideae</taxon>
        <taxon>Arundineae</taxon>
        <taxon>Arundo</taxon>
    </lineage>
</organism>
<dbReference type="AlphaFoldDB" id="A0A0A9FZH1"/>
<dbReference type="EMBL" id="GBRH01179646">
    <property type="protein sequence ID" value="JAE18250.1"/>
    <property type="molecule type" value="Transcribed_RNA"/>
</dbReference>
<reference evidence="1" key="1">
    <citation type="submission" date="2014-09" db="EMBL/GenBank/DDBJ databases">
        <authorList>
            <person name="Magalhaes I.L.F."/>
            <person name="Oliveira U."/>
            <person name="Santos F.R."/>
            <person name="Vidigal T.H.D.A."/>
            <person name="Brescovit A.D."/>
            <person name="Santos A.J."/>
        </authorList>
    </citation>
    <scope>NUCLEOTIDE SEQUENCE</scope>
    <source>
        <tissue evidence="1">Shoot tissue taken approximately 20 cm above the soil surface</tissue>
    </source>
</reference>
<proteinExistence type="predicted"/>
<reference evidence="1" key="2">
    <citation type="journal article" date="2015" name="Data Brief">
        <title>Shoot transcriptome of the giant reed, Arundo donax.</title>
        <authorList>
            <person name="Barrero R.A."/>
            <person name="Guerrero F.D."/>
            <person name="Moolhuijzen P."/>
            <person name="Goolsby J.A."/>
            <person name="Tidwell J."/>
            <person name="Bellgard S.E."/>
            <person name="Bellgard M.I."/>
        </authorList>
    </citation>
    <scope>NUCLEOTIDE SEQUENCE</scope>
    <source>
        <tissue evidence="1">Shoot tissue taken approximately 20 cm above the soil surface</tissue>
    </source>
</reference>
<accession>A0A0A9FZH1</accession>